<evidence type="ECO:0000313" key="3">
    <source>
        <dbReference type="Proteomes" id="UP000738325"/>
    </source>
</evidence>
<keyword evidence="3" id="KW-1185">Reference proteome</keyword>
<gene>
    <name evidence="2" type="ORF">BGZ99_009506</name>
</gene>
<dbReference type="SUPFAM" id="SSF81383">
    <property type="entry name" value="F-box domain"/>
    <property type="match status" value="1"/>
</dbReference>
<dbReference type="GO" id="GO:0019005">
    <property type="term" value="C:SCF ubiquitin ligase complex"/>
    <property type="evidence" value="ECO:0007669"/>
    <property type="project" value="TreeGrafter"/>
</dbReference>
<organism evidence="2 3">
    <name type="scientific">Dissophora globulifera</name>
    <dbReference type="NCBI Taxonomy" id="979702"/>
    <lineage>
        <taxon>Eukaryota</taxon>
        <taxon>Fungi</taxon>
        <taxon>Fungi incertae sedis</taxon>
        <taxon>Mucoromycota</taxon>
        <taxon>Mortierellomycotina</taxon>
        <taxon>Mortierellomycetes</taxon>
        <taxon>Mortierellales</taxon>
        <taxon>Mortierellaceae</taxon>
        <taxon>Dissophora</taxon>
    </lineage>
</organism>
<dbReference type="GO" id="GO:0031146">
    <property type="term" value="P:SCF-dependent proteasomal ubiquitin-dependent protein catabolic process"/>
    <property type="evidence" value="ECO:0007669"/>
    <property type="project" value="TreeGrafter"/>
</dbReference>
<dbReference type="SUPFAM" id="SSF52047">
    <property type="entry name" value="RNI-like"/>
    <property type="match status" value="1"/>
</dbReference>
<dbReference type="EMBL" id="JAAAIP010000081">
    <property type="protein sequence ID" value="KAG0326474.1"/>
    <property type="molecule type" value="Genomic_DNA"/>
</dbReference>
<sequence length="641" mass="72492">MFSFSVQHIPSSSSSVPRDRVYTASNANAYVRYAQPSQSVGGRPQVDLGPRRLRPRSSKDIKDALDPVSTVHQQAVFAIPELLDIITSFLTLKDLKQMIRVCRSWNTFWVPYLYSLLRLFKYRRTQKKPNLGTYGEYIKALEISGTSRSNVWHILDFTTNIQSLNLHISGFSRRDLEQLVEVVPRLRALKLSLIRSAFKPMDYPLITVAAFANLEDLSWDDSLSVLRVDDILHVLKSCHRLKSLALCNITITEELGHQVARAPTALAKCRGENKSPDPIHIDDAGWESNTLECIHWLSVKLSARQSDYDESAHPHPCVRRIFQHTPNLKKVQFSHRHNLTPVDWAFVFSNRLHMQCIDISVPVRSPFDRYPSTVYGEELLKAITGSAASLKVLDLRRIPHTTDKAFEHMLLPCHQLEKLLVSDTFFGNLALNALLVGPPSSTQTLTELDLSGCMELTSDSAALLLETCENMRSLNLSRTFAGKLNLFKGYKPWPCIKVMQYLNIDIQPQDFMPITQGSALWATASEGPLTYTPYLAEERQLIRSRIRSFTELTALSIKGRAMQIDILGDVHFAPKLQKAVVGISDLDGVLSGDYRDCESQAYEIAIAMFPDWSMSVRIQSTVRRTLTAEITASKDSMFFEF</sequence>
<dbReference type="Proteomes" id="UP000738325">
    <property type="component" value="Unassembled WGS sequence"/>
</dbReference>
<dbReference type="Gene3D" id="3.80.10.10">
    <property type="entry name" value="Ribonuclease Inhibitor"/>
    <property type="match status" value="1"/>
</dbReference>
<reference evidence="2" key="1">
    <citation type="journal article" date="2020" name="Fungal Divers.">
        <title>Resolving the Mortierellaceae phylogeny through synthesis of multi-gene phylogenetics and phylogenomics.</title>
        <authorList>
            <person name="Vandepol N."/>
            <person name="Liber J."/>
            <person name="Desiro A."/>
            <person name="Na H."/>
            <person name="Kennedy M."/>
            <person name="Barry K."/>
            <person name="Grigoriev I.V."/>
            <person name="Miller A.N."/>
            <person name="O'Donnell K."/>
            <person name="Stajich J.E."/>
            <person name="Bonito G."/>
        </authorList>
    </citation>
    <scope>NUCLEOTIDE SEQUENCE</scope>
    <source>
        <strain evidence="2">REB-010B</strain>
    </source>
</reference>
<protein>
    <recommendedName>
        <fullName evidence="4">F-box domain-containing protein</fullName>
    </recommendedName>
</protein>
<evidence type="ECO:0008006" key="4">
    <source>
        <dbReference type="Google" id="ProtNLM"/>
    </source>
</evidence>
<feature type="region of interest" description="Disordered" evidence="1">
    <location>
        <begin position="37"/>
        <end position="56"/>
    </location>
</feature>
<evidence type="ECO:0000313" key="2">
    <source>
        <dbReference type="EMBL" id="KAG0326474.1"/>
    </source>
</evidence>
<evidence type="ECO:0000256" key="1">
    <source>
        <dbReference type="SAM" id="MobiDB-lite"/>
    </source>
</evidence>
<dbReference type="AlphaFoldDB" id="A0A9P6RV67"/>
<name>A0A9P6RV67_9FUNG</name>
<dbReference type="PANTHER" id="PTHR13318">
    <property type="entry name" value="PARTNER OF PAIRED, ISOFORM B-RELATED"/>
    <property type="match status" value="1"/>
</dbReference>
<comment type="caution">
    <text evidence="2">The sequence shown here is derived from an EMBL/GenBank/DDBJ whole genome shotgun (WGS) entry which is preliminary data.</text>
</comment>
<accession>A0A9P6RV67</accession>
<proteinExistence type="predicted"/>
<dbReference type="OrthoDB" id="2327632at2759"/>
<dbReference type="InterPro" id="IPR032675">
    <property type="entry name" value="LRR_dom_sf"/>
</dbReference>
<dbReference type="InterPro" id="IPR036047">
    <property type="entry name" value="F-box-like_dom_sf"/>
</dbReference>